<feature type="domain" description="SET" evidence="6">
    <location>
        <begin position="18"/>
        <end position="126"/>
    </location>
</feature>
<keyword evidence="3" id="KW-0489">Methyltransferase</keyword>
<evidence type="ECO:0000256" key="1">
    <source>
        <dbReference type="ARBA" id="ARBA00004286"/>
    </source>
</evidence>
<dbReference type="EMBL" id="JAJLJH010000004">
    <property type="protein sequence ID" value="MCK9687455.1"/>
    <property type="molecule type" value="Genomic_DNA"/>
</dbReference>
<protein>
    <submittedName>
        <fullName evidence="8">SET domain-containing protein</fullName>
    </submittedName>
</protein>
<dbReference type="GO" id="GO:0032259">
    <property type="term" value="P:methylation"/>
    <property type="evidence" value="ECO:0007669"/>
    <property type="project" value="UniProtKB-KW"/>
</dbReference>
<accession>A0A9X2C3G3</accession>
<dbReference type="PROSITE" id="PS50280">
    <property type="entry name" value="SET"/>
    <property type="match status" value="1"/>
</dbReference>
<dbReference type="GO" id="GO:0005694">
    <property type="term" value="C:chromosome"/>
    <property type="evidence" value="ECO:0007669"/>
    <property type="project" value="UniProtKB-SubCell"/>
</dbReference>
<dbReference type="Proteomes" id="UP001139353">
    <property type="component" value="Unassembled WGS sequence"/>
</dbReference>
<keyword evidence="2" id="KW-0158">Chromosome</keyword>
<sequence length="147" mass="16184">MSRHAADPVVVRAPYQKFDVIVRRSEIDGHGVFAAEMIPPRLKIGEIRGEAITCAEGRRRAASLQRIMIVEVSPRTAIDASKSTDPMRFTNHSCQANARLAIIAGRIEFYSLRGIEPGEEITVNYGETHHEGKLRCRCGAPNCVGAL</sequence>
<gene>
    <name evidence="8" type="ORF">LPC04_17260</name>
</gene>
<dbReference type="InterPro" id="IPR001214">
    <property type="entry name" value="SET_dom"/>
</dbReference>
<evidence type="ECO:0000256" key="5">
    <source>
        <dbReference type="ARBA" id="ARBA00022691"/>
    </source>
</evidence>
<dbReference type="SMART" id="SM00317">
    <property type="entry name" value="SET"/>
    <property type="match status" value="1"/>
</dbReference>
<evidence type="ECO:0000313" key="9">
    <source>
        <dbReference type="Proteomes" id="UP001139353"/>
    </source>
</evidence>
<dbReference type="AlphaFoldDB" id="A0A9X2C3G3"/>
<organism evidence="8 9">
    <name type="scientific">Scleromatobacter humisilvae</name>
    <dbReference type="NCBI Taxonomy" id="2897159"/>
    <lineage>
        <taxon>Bacteria</taxon>
        <taxon>Pseudomonadati</taxon>
        <taxon>Pseudomonadota</taxon>
        <taxon>Betaproteobacteria</taxon>
        <taxon>Burkholderiales</taxon>
        <taxon>Sphaerotilaceae</taxon>
        <taxon>Scleromatobacter</taxon>
    </lineage>
</organism>
<dbReference type="PROSITE" id="PS50868">
    <property type="entry name" value="POST_SET"/>
    <property type="match status" value="1"/>
</dbReference>
<dbReference type="Pfam" id="PF00856">
    <property type="entry name" value="SET"/>
    <property type="match status" value="1"/>
</dbReference>
<reference evidence="8" key="1">
    <citation type="submission" date="2021-11" db="EMBL/GenBank/DDBJ databases">
        <title>BS-T2-15 a new species belonging to the Comamonadaceae family isolated from the soil of a French oak forest.</title>
        <authorList>
            <person name="Mieszkin S."/>
            <person name="Alain K."/>
        </authorList>
    </citation>
    <scope>NUCLEOTIDE SEQUENCE</scope>
    <source>
        <strain evidence="8">BS-T2-15</strain>
    </source>
</reference>
<dbReference type="GO" id="GO:0008168">
    <property type="term" value="F:methyltransferase activity"/>
    <property type="evidence" value="ECO:0007669"/>
    <property type="project" value="UniProtKB-KW"/>
</dbReference>
<comment type="subcellular location">
    <subcellularLocation>
        <location evidence="1">Chromosome</location>
    </subcellularLocation>
</comment>
<evidence type="ECO:0000313" key="8">
    <source>
        <dbReference type="EMBL" id="MCK9687455.1"/>
    </source>
</evidence>
<evidence type="ECO:0000256" key="3">
    <source>
        <dbReference type="ARBA" id="ARBA00022603"/>
    </source>
</evidence>
<evidence type="ECO:0000256" key="4">
    <source>
        <dbReference type="ARBA" id="ARBA00022679"/>
    </source>
</evidence>
<keyword evidence="9" id="KW-1185">Reference proteome</keyword>
<name>A0A9X2C3G3_9BURK</name>
<dbReference type="SUPFAM" id="SSF82199">
    <property type="entry name" value="SET domain"/>
    <property type="match status" value="1"/>
</dbReference>
<dbReference type="Gene3D" id="2.170.270.10">
    <property type="entry name" value="SET domain"/>
    <property type="match status" value="1"/>
</dbReference>
<evidence type="ECO:0000256" key="2">
    <source>
        <dbReference type="ARBA" id="ARBA00022454"/>
    </source>
</evidence>
<dbReference type="RefSeq" id="WP_275683493.1">
    <property type="nucleotide sequence ID" value="NZ_JAJLJH010000004.1"/>
</dbReference>
<feature type="domain" description="Post-SET" evidence="7">
    <location>
        <begin position="132"/>
        <end position="147"/>
    </location>
</feature>
<dbReference type="PANTHER" id="PTHR22884">
    <property type="entry name" value="SET DOMAIN PROTEINS"/>
    <property type="match status" value="1"/>
</dbReference>
<dbReference type="InterPro" id="IPR050777">
    <property type="entry name" value="SET2_Histone-Lys_MeTrsfase"/>
</dbReference>
<proteinExistence type="predicted"/>
<evidence type="ECO:0000259" key="7">
    <source>
        <dbReference type="PROSITE" id="PS50868"/>
    </source>
</evidence>
<dbReference type="InterPro" id="IPR046341">
    <property type="entry name" value="SET_dom_sf"/>
</dbReference>
<keyword evidence="5" id="KW-0949">S-adenosyl-L-methionine</keyword>
<keyword evidence="4" id="KW-0808">Transferase</keyword>
<comment type="caution">
    <text evidence="8">The sequence shown here is derived from an EMBL/GenBank/DDBJ whole genome shotgun (WGS) entry which is preliminary data.</text>
</comment>
<dbReference type="InterPro" id="IPR003616">
    <property type="entry name" value="Post-SET_dom"/>
</dbReference>
<evidence type="ECO:0000259" key="6">
    <source>
        <dbReference type="PROSITE" id="PS50280"/>
    </source>
</evidence>